<dbReference type="EMBL" id="CP036349">
    <property type="protein sequence ID" value="QDV73957.1"/>
    <property type="molecule type" value="Genomic_DNA"/>
</dbReference>
<dbReference type="InterPro" id="IPR000524">
    <property type="entry name" value="Tscrpt_reg_HTH_GntR"/>
</dbReference>
<dbReference type="Gene3D" id="3.40.50.2300">
    <property type="match status" value="2"/>
</dbReference>
<evidence type="ECO:0000259" key="5">
    <source>
        <dbReference type="Pfam" id="PF00392"/>
    </source>
</evidence>
<sequence>MAAPTKYNEVMSVIKRRIQEGDYLVESIPGERRLAEETGVSYMTARRAVRQLLEEEVLTRDDSGALAIHPTFAKSAKPAEVVLLYPAYPSSYLTQLRVLVSDAAARRGVAMRPGQYVHWDDRAVVEVVEQAKGTIIIPYGPEIPRRLSEHFRSNRVVVLDGDFSREGLPSIRLFSEACIERVLDHFWQLGHRRIDCVNSQNRNPEIERRIAIWQRWIARRGGDGKLHDNPAPLFTDPTAAAYRMMADLIEGSEAIAPAFVSTTCPAAIGSIRACYERGVVVGKDVAIGSMNLEPPAEYFCPSISGLKTPELAEELDRCFDWFVSSEPWSGELLIEPKEPAFFVGESTALPARQRARLSSST</sequence>
<reference evidence="7 8" key="1">
    <citation type="submission" date="2019-02" db="EMBL/GenBank/DDBJ databases">
        <title>Deep-cultivation of Planctomycetes and their phenomic and genomic characterization uncovers novel biology.</title>
        <authorList>
            <person name="Wiegand S."/>
            <person name="Jogler M."/>
            <person name="Boedeker C."/>
            <person name="Pinto D."/>
            <person name="Vollmers J."/>
            <person name="Rivas-Marin E."/>
            <person name="Kohn T."/>
            <person name="Peeters S.H."/>
            <person name="Heuer A."/>
            <person name="Rast P."/>
            <person name="Oberbeckmann S."/>
            <person name="Bunk B."/>
            <person name="Jeske O."/>
            <person name="Meyerdierks A."/>
            <person name="Storesund J.E."/>
            <person name="Kallscheuer N."/>
            <person name="Luecker S."/>
            <person name="Lage O.M."/>
            <person name="Pohl T."/>
            <person name="Merkel B.J."/>
            <person name="Hornburger P."/>
            <person name="Mueller R.-W."/>
            <person name="Bruemmer F."/>
            <person name="Labrenz M."/>
            <person name="Spormann A.M."/>
            <person name="Op den Camp H."/>
            <person name="Overmann J."/>
            <person name="Amann R."/>
            <person name="Jetten M.S.M."/>
            <person name="Mascher T."/>
            <person name="Medema M.H."/>
            <person name="Devos D.P."/>
            <person name="Kaster A.-K."/>
            <person name="Ovreas L."/>
            <person name="Rohde M."/>
            <person name="Galperin M.Y."/>
            <person name="Jogler C."/>
        </authorList>
    </citation>
    <scope>NUCLEOTIDE SEQUENCE [LARGE SCALE GENOMIC DNA]</scope>
    <source>
        <strain evidence="7 8">Spa11</strain>
    </source>
</reference>
<keyword evidence="4" id="KW-0804">Transcription</keyword>
<dbReference type="GO" id="GO:0003700">
    <property type="term" value="F:DNA-binding transcription factor activity"/>
    <property type="evidence" value="ECO:0007669"/>
    <property type="project" value="InterPro"/>
</dbReference>
<dbReference type="PANTHER" id="PTHR30146">
    <property type="entry name" value="LACI-RELATED TRANSCRIPTIONAL REPRESSOR"/>
    <property type="match status" value="1"/>
</dbReference>
<keyword evidence="3" id="KW-0238">DNA-binding</keyword>
<dbReference type="Proteomes" id="UP000316426">
    <property type="component" value="Chromosome"/>
</dbReference>
<dbReference type="SUPFAM" id="SSF46785">
    <property type="entry name" value="Winged helix' DNA-binding domain"/>
    <property type="match status" value="1"/>
</dbReference>
<proteinExistence type="predicted"/>
<accession>A0A518K860</accession>
<dbReference type="InterPro" id="IPR036388">
    <property type="entry name" value="WH-like_DNA-bd_sf"/>
</dbReference>
<evidence type="ECO:0000313" key="7">
    <source>
        <dbReference type="EMBL" id="QDV73957.1"/>
    </source>
</evidence>
<dbReference type="GO" id="GO:0000976">
    <property type="term" value="F:transcription cis-regulatory region binding"/>
    <property type="evidence" value="ECO:0007669"/>
    <property type="project" value="TreeGrafter"/>
</dbReference>
<dbReference type="PANTHER" id="PTHR30146:SF148">
    <property type="entry name" value="HTH-TYPE TRANSCRIPTIONAL REPRESSOR PURR-RELATED"/>
    <property type="match status" value="1"/>
</dbReference>
<keyword evidence="8" id="KW-1185">Reference proteome</keyword>
<dbReference type="Gene3D" id="1.10.10.10">
    <property type="entry name" value="Winged helix-like DNA-binding domain superfamily/Winged helix DNA-binding domain"/>
    <property type="match status" value="1"/>
</dbReference>
<protein>
    <submittedName>
        <fullName evidence="7">Bacterial regulatory protein, gntR family</fullName>
    </submittedName>
</protein>
<organism evidence="7 8">
    <name type="scientific">Botrimarina mediterranea</name>
    <dbReference type="NCBI Taxonomy" id="2528022"/>
    <lineage>
        <taxon>Bacteria</taxon>
        <taxon>Pseudomonadati</taxon>
        <taxon>Planctomycetota</taxon>
        <taxon>Planctomycetia</taxon>
        <taxon>Pirellulales</taxon>
        <taxon>Lacipirellulaceae</taxon>
        <taxon>Botrimarina</taxon>
    </lineage>
</organism>
<evidence type="ECO:0000256" key="2">
    <source>
        <dbReference type="ARBA" id="ARBA00023015"/>
    </source>
</evidence>
<keyword evidence="2" id="KW-0805">Transcription regulation</keyword>
<evidence type="ECO:0000256" key="4">
    <source>
        <dbReference type="ARBA" id="ARBA00023163"/>
    </source>
</evidence>
<feature type="domain" description="HTH gntR-type" evidence="5">
    <location>
        <begin position="7"/>
        <end position="63"/>
    </location>
</feature>
<dbReference type="KEGG" id="bmei:Spa11_21560"/>
<name>A0A518K860_9BACT</name>
<dbReference type="InterPro" id="IPR036390">
    <property type="entry name" value="WH_DNA-bd_sf"/>
</dbReference>
<evidence type="ECO:0000256" key="3">
    <source>
        <dbReference type="ARBA" id="ARBA00023125"/>
    </source>
</evidence>
<keyword evidence="1" id="KW-0678">Repressor</keyword>
<gene>
    <name evidence="7" type="ORF">Spa11_21560</name>
</gene>
<dbReference type="Pfam" id="PF13377">
    <property type="entry name" value="Peripla_BP_3"/>
    <property type="match status" value="1"/>
</dbReference>
<dbReference type="AlphaFoldDB" id="A0A518K860"/>
<dbReference type="RefSeq" id="WP_145111842.1">
    <property type="nucleotide sequence ID" value="NZ_CP036349.1"/>
</dbReference>
<feature type="domain" description="Transcriptional regulator LacI/GalR-like sensor" evidence="6">
    <location>
        <begin position="184"/>
        <end position="308"/>
    </location>
</feature>
<dbReference type="InterPro" id="IPR028082">
    <property type="entry name" value="Peripla_BP_I"/>
</dbReference>
<evidence type="ECO:0000256" key="1">
    <source>
        <dbReference type="ARBA" id="ARBA00022491"/>
    </source>
</evidence>
<dbReference type="SUPFAM" id="SSF53822">
    <property type="entry name" value="Periplasmic binding protein-like I"/>
    <property type="match status" value="1"/>
</dbReference>
<dbReference type="InterPro" id="IPR046335">
    <property type="entry name" value="LacI/GalR-like_sensor"/>
</dbReference>
<dbReference type="Pfam" id="PF00392">
    <property type="entry name" value="GntR"/>
    <property type="match status" value="1"/>
</dbReference>
<evidence type="ECO:0000259" key="6">
    <source>
        <dbReference type="Pfam" id="PF13377"/>
    </source>
</evidence>
<evidence type="ECO:0000313" key="8">
    <source>
        <dbReference type="Proteomes" id="UP000316426"/>
    </source>
</evidence>